<evidence type="ECO:0000313" key="2">
    <source>
        <dbReference type="Proteomes" id="UP001597368"/>
    </source>
</evidence>
<proteinExistence type="predicted"/>
<comment type="caution">
    <text evidence="1">The sequence shown here is derived from an EMBL/GenBank/DDBJ whole genome shotgun (WGS) entry which is preliminary data.</text>
</comment>
<organism evidence="1 2">
    <name type="scientific">Nonomuraea mangrovi</name>
    <dbReference type="NCBI Taxonomy" id="2316207"/>
    <lineage>
        <taxon>Bacteria</taxon>
        <taxon>Bacillati</taxon>
        <taxon>Actinomycetota</taxon>
        <taxon>Actinomycetes</taxon>
        <taxon>Streptosporangiales</taxon>
        <taxon>Streptosporangiaceae</taxon>
        <taxon>Nonomuraea</taxon>
    </lineage>
</organism>
<name>A0ABW4T217_9ACTN</name>
<dbReference type="Proteomes" id="UP001597368">
    <property type="component" value="Unassembled WGS sequence"/>
</dbReference>
<dbReference type="EMBL" id="JBHUFV010000038">
    <property type="protein sequence ID" value="MFD1934916.1"/>
    <property type="molecule type" value="Genomic_DNA"/>
</dbReference>
<reference evidence="2" key="1">
    <citation type="journal article" date="2019" name="Int. J. Syst. Evol. Microbiol.">
        <title>The Global Catalogue of Microorganisms (GCM) 10K type strain sequencing project: providing services to taxonomists for standard genome sequencing and annotation.</title>
        <authorList>
            <consortium name="The Broad Institute Genomics Platform"/>
            <consortium name="The Broad Institute Genome Sequencing Center for Infectious Disease"/>
            <person name="Wu L."/>
            <person name="Ma J."/>
        </authorList>
    </citation>
    <scope>NUCLEOTIDE SEQUENCE [LARGE SCALE GENOMIC DNA]</scope>
    <source>
        <strain evidence="2">ICMP 6774ER</strain>
    </source>
</reference>
<sequence length="118" mass="12599">MLEPLHRMREKGVDHRLVVEGARGHDVATGPDRQDGTLGKPGFRGCAIMDAAAQHHVAADVRGIAARHLERYLDLLAARAGDPAFVRCGRGLLGLFAQARALLSEAVRAGCRTITAVP</sequence>
<keyword evidence="2" id="KW-1185">Reference proteome</keyword>
<gene>
    <name evidence="1" type="ORF">ACFSKW_25930</name>
</gene>
<protein>
    <submittedName>
        <fullName evidence="1">Uncharacterized protein</fullName>
    </submittedName>
</protein>
<accession>A0ABW4T217</accession>
<dbReference type="RefSeq" id="WP_379575030.1">
    <property type="nucleotide sequence ID" value="NZ_JBHUFV010000038.1"/>
</dbReference>
<evidence type="ECO:0000313" key="1">
    <source>
        <dbReference type="EMBL" id="MFD1934916.1"/>
    </source>
</evidence>